<accession>A0AAN9LR43</accession>
<dbReference type="EMBL" id="JAYMYQ010000004">
    <property type="protein sequence ID" value="KAK7338904.1"/>
    <property type="molecule type" value="Genomic_DNA"/>
</dbReference>
<keyword evidence="1" id="KW-1133">Transmembrane helix</keyword>
<evidence type="ECO:0000313" key="3">
    <source>
        <dbReference type="Proteomes" id="UP001367508"/>
    </source>
</evidence>
<evidence type="ECO:0000313" key="2">
    <source>
        <dbReference type="EMBL" id="KAK7338904.1"/>
    </source>
</evidence>
<comment type="caution">
    <text evidence="2">The sequence shown here is derived from an EMBL/GenBank/DDBJ whole genome shotgun (WGS) entry which is preliminary data.</text>
</comment>
<feature type="transmembrane region" description="Helical" evidence="1">
    <location>
        <begin position="38"/>
        <end position="58"/>
    </location>
</feature>
<name>A0AAN9LR43_CANGL</name>
<organism evidence="2 3">
    <name type="scientific">Canavalia gladiata</name>
    <name type="common">Sword bean</name>
    <name type="synonym">Dolichos gladiatus</name>
    <dbReference type="NCBI Taxonomy" id="3824"/>
    <lineage>
        <taxon>Eukaryota</taxon>
        <taxon>Viridiplantae</taxon>
        <taxon>Streptophyta</taxon>
        <taxon>Embryophyta</taxon>
        <taxon>Tracheophyta</taxon>
        <taxon>Spermatophyta</taxon>
        <taxon>Magnoliopsida</taxon>
        <taxon>eudicotyledons</taxon>
        <taxon>Gunneridae</taxon>
        <taxon>Pentapetalae</taxon>
        <taxon>rosids</taxon>
        <taxon>fabids</taxon>
        <taxon>Fabales</taxon>
        <taxon>Fabaceae</taxon>
        <taxon>Papilionoideae</taxon>
        <taxon>50 kb inversion clade</taxon>
        <taxon>NPAAA clade</taxon>
        <taxon>indigoferoid/millettioid clade</taxon>
        <taxon>Phaseoleae</taxon>
        <taxon>Canavalia</taxon>
    </lineage>
</organism>
<evidence type="ECO:0000256" key="1">
    <source>
        <dbReference type="SAM" id="Phobius"/>
    </source>
</evidence>
<gene>
    <name evidence="2" type="ORF">VNO77_19538</name>
</gene>
<protein>
    <submittedName>
        <fullName evidence="2">Uncharacterized protein</fullName>
    </submittedName>
</protein>
<reference evidence="2 3" key="1">
    <citation type="submission" date="2024-01" db="EMBL/GenBank/DDBJ databases">
        <title>The genomes of 5 underutilized Papilionoideae crops provide insights into root nodulation and disease resistanc.</title>
        <authorList>
            <person name="Jiang F."/>
        </authorList>
    </citation>
    <scope>NUCLEOTIDE SEQUENCE [LARGE SCALE GENOMIC DNA]</scope>
    <source>
        <strain evidence="2">LVBAO_FW01</strain>
        <tissue evidence="2">Leaves</tissue>
    </source>
</reference>
<keyword evidence="1" id="KW-0812">Transmembrane</keyword>
<dbReference type="Proteomes" id="UP001367508">
    <property type="component" value="Unassembled WGS sequence"/>
</dbReference>
<proteinExistence type="predicted"/>
<keyword evidence="1" id="KW-0472">Membrane</keyword>
<keyword evidence="3" id="KW-1185">Reference proteome</keyword>
<dbReference type="AlphaFoldDB" id="A0AAN9LR43"/>
<sequence length="68" mass="7832">MGINDSFLTTTETNWHLSTHKSNPHQFLNPAKLQRHSLLSLLSCFLSFPFSFASYSLFQLSLVDQVRM</sequence>